<feature type="region of interest" description="Disordered" evidence="1">
    <location>
        <begin position="20"/>
        <end position="40"/>
    </location>
</feature>
<evidence type="ECO:0000313" key="3">
    <source>
        <dbReference type="Proteomes" id="UP001215151"/>
    </source>
</evidence>
<dbReference type="EMBL" id="JAPEVG010000674">
    <property type="protein sequence ID" value="KAJ8456477.1"/>
    <property type="molecule type" value="Genomic_DNA"/>
</dbReference>
<dbReference type="AlphaFoldDB" id="A0AAD7TGU8"/>
<sequence length="102" mass="10492">MRRAIEPSLGRIRACFSSRQEEHLGTQASGVPTRAQPEPRGVLLPWRQAASSASAPSFSAAAAAAASDDGAMTSCVLSRNVKANACPWTGVAHAALALSESS</sequence>
<accession>A0AAD7TGU8</accession>
<gene>
    <name evidence="2" type="ORF">ONZ51_g12103</name>
</gene>
<reference evidence="2" key="1">
    <citation type="submission" date="2022-11" db="EMBL/GenBank/DDBJ databases">
        <title>Genome Sequence of Cubamyces cubensis.</title>
        <authorList>
            <person name="Buettner E."/>
        </authorList>
    </citation>
    <scope>NUCLEOTIDE SEQUENCE</scope>
    <source>
        <strain evidence="2">MPL-01</strain>
    </source>
</reference>
<protein>
    <submittedName>
        <fullName evidence="2">Uncharacterized protein</fullName>
    </submittedName>
</protein>
<dbReference type="Proteomes" id="UP001215151">
    <property type="component" value="Unassembled WGS sequence"/>
</dbReference>
<organism evidence="2 3">
    <name type="scientific">Trametes cubensis</name>
    <dbReference type="NCBI Taxonomy" id="1111947"/>
    <lineage>
        <taxon>Eukaryota</taxon>
        <taxon>Fungi</taxon>
        <taxon>Dikarya</taxon>
        <taxon>Basidiomycota</taxon>
        <taxon>Agaricomycotina</taxon>
        <taxon>Agaricomycetes</taxon>
        <taxon>Polyporales</taxon>
        <taxon>Polyporaceae</taxon>
        <taxon>Trametes</taxon>
    </lineage>
</organism>
<evidence type="ECO:0000313" key="2">
    <source>
        <dbReference type="EMBL" id="KAJ8456477.1"/>
    </source>
</evidence>
<keyword evidence="3" id="KW-1185">Reference proteome</keyword>
<name>A0AAD7TGU8_9APHY</name>
<comment type="caution">
    <text evidence="2">The sequence shown here is derived from an EMBL/GenBank/DDBJ whole genome shotgun (WGS) entry which is preliminary data.</text>
</comment>
<evidence type="ECO:0000256" key="1">
    <source>
        <dbReference type="SAM" id="MobiDB-lite"/>
    </source>
</evidence>
<proteinExistence type="predicted"/>